<evidence type="ECO:0000256" key="1">
    <source>
        <dbReference type="SAM" id="Phobius"/>
    </source>
</evidence>
<accession>A0A1G2TGE2</accession>
<evidence type="ECO:0000313" key="3">
    <source>
        <dbReference type="Proteomes" id="UP000177279"/>
    </source>
</evidence>
<evidence type="ECO:0000313" key="2">
    <source>
        <dbReference type="EMBL" id="OHA96366.1"/>
    </source>
</evidence>
<name>A0A1G2TGE2_9BACT</name>
<sequence>MDESQGEKSELKQIRTFQGDVAEALGRQNESLVSIQRQETAKRPPESSAESELDKKKKDFLFLLVGSAFLIIVGSLGAWFGYKEYQRRIAPPVVTVPTSRFITASKETTLGIATMTREEFALAFAEVARDVPAGAILHVAVAPEITTSQFLNILEVRAPGALVRSFDKLFMIGVIGGNPFLIVKLVSFENAFAGMLSWESTMPQDLLPLFPQNEGLKAITTTSVFKDIVVRNKDVRALPGGASSTTPVLLYTFFDNKMLIITDSIEALETLMDRLTRERLSR</sequence>
<dbReference type="AlphaFoldDB" id="A0A1G2TGE2"/>
<proteinExistence type="predicted"/>
<protein>
    <submittedName>
        <fullName evidence="2">Uncharacterized protein</fullName>
    </submittedName>
</protein>
<dbReference type="Proteomes" id="UP000177279">
    <property type="component" value="Unassembled WGS sequence"/>
</dbReference>
<keyword evidence="1" id="KW-1133">Transmembrane helix</keyword>
<reference evidence="2 3" key="1">
    <citation type="journal article" date="2016" name="Nat. Commun.">
        <title>Thousands of microbial genomes shed light on interconnected biogeochemical processes in an aquifer system.</title>
        <authorList>
            <person name="Anantharaman K."/>
            <person name="Brown C.T."/>
            <person name="Hug L.A."/>
            <person name="Sharon I."/>
            <person name="Castelle C.J."/>
            <person name="Probst A.J."/>
            <person name="Thomas B.C."/>
            <person name="Singh A."/>
            <person name="Wilkins M.J."/>
            <person name="Karaoz U."/>
            <person name="Brodie E.L."/>
            <person name="Williams K.H."/>
            <person name="Hubbard S.S."/>
            <person name="Banfield J.F."/>
        </authorList>
    </citation>
    <scope>NUCLEOTIDE SEQUENCE [LARGE SCALE GENOMIC DNA]</scope>
</reference>
<dbReference type="EMBL" id="MHVS01000005">
    <property type="protein sequence ID" value="OHA96366.1"/>
    <property type="molecule type" value="Genomic_DNA"/>
</dbReference>
<gene>
    <name evidence="2" type="ORF">A3D49_00530</name>
</gene>
<organism evidence="2 3">
    <name type="scientific">Candidatus Zambryskibacteria bacterium RIFCSPHIGHO2_02_FULL_43_37</name>
    <dbReference type="NCBI Taxonomy" id="1802749"/>
    <lineage>
        <taxon>Bacteria</taxon>
        <taxon>Candidatus Zambryskiibacteriota</taxon>
    </lineage>
</organism>
<keyword evidence="1" id="KW-0472">Membrane</keyword>
<feature type="transmembrane region" description="Helical" evidence="1">
    <location>
        <begin position="60"/>
        <end position="82"/>
    </location>
</feature>
<comment type="caution">
    <text evidence="2">The sequence shown here is derived from an EMBL/GenBank/DDBJ whole genome shotgun (WGS) entry which is preliminary data.</text>
</comment>
<keyword evidence="1" id="KW-0812">Transmembrane</keyword>